<organism evidence="1 2">
    <name type="scientific">Caenorhabditis japonica</name>
    <dbReference type="NCBI Taxonomy" id="281687"/>
    <lineage>
        <taxon>Eukaryota</taxon>
        <taxon>Metazoa</taxon>
        <taxon>Ecdysozoa</taxon>
        <taxon>Nematoda</taxon>
        <taxon>Chromadorea</taxon>
        <taxon>Rhabditida</taxon>
        <taxon>Rhabditina</taxon>
        <taxon>Rhabditomorpha</taxon>
        <taxon>Rhabditoidea</taxon>
        <taxon>Rhabditidae</taxon>
        <taxon>Peloderinae</taxon>
        <taxon>Caenorhabditis</taxon>
    </lineage>
</organism>
<dbReference type="EnsemblMetazoa" id="CJA36956.1">
    <property type="protein sequence ID" value="CJA36956.1"/>
    <property type="gene ID" value="WBGene00212803"/>
</dbReference>
<name>A0A8R1IL60_CAEJA</name>
<protein>
    <submittedName>
        <fullName evidence="1">Uncharacterized protein</fullName>
    </submittedName>
</protein>
<evidence type="ECO:0000313" key="2">
    <source>
        <dbReference type="Proteomes" id="UP000005237"/>
    </source>
</evidence>
<sequence>MIFILVLVGGAADDPVLERCDRSVMINIDIVGRYDVERKGGIPCPPTGSNGVPDIGIPDRSKPVARSPNAAFTQFRN</sequence>
<reference evidence="1" key="2">
    <citation type="submission" date="2022-06" db="UniProtKB">
        <authorList>
            <consortium name="EnsemblMetazoa"/>
        </authorList>
    </citation>
    <scope>IDENTIFICATION</scope>
    <source>
        <strain evidence="1">DF5081</strain>
    </source>
</reference>
<dbReference type="Proteomes" id="UP000005237">
    <property type="component" value="Unassembled WGS sequence"/>
</dbReference>
<proteinExistence type="predicted"/>
<accession>A0A8R1IL60</accession>
<dbReference type="AlphaFoldDB" id="A0A8R1IL60"/>
<keyword evidence="2" id="KW-1185">Reference proteome</keyword>
<evidence type="ECO:0000313" key="1">
    <source>
        <dbReference type="EnsemblMetazoa" id="CJA36956.1"/>
    </source>
</evidence>
<reference evidence="2" key="1">
    <citation type="submission" date="2010-08" db="EMBL/GenBank/DDBJ databases">
        <authorList>
            <consortium name="Caenorhabditis japonica Sequencing Consortium"/>
            <person name="Wilson R.K."/>
        </authorList>
    </citation>
    <scope>NUCLEOTIDE SEQUENCE [LARGE SCALE GENOMIC DNA]</scope>
    <source>
        <strain evidence="2">DF5081</strain>
    </source>
</reference>